<evidence type="ECO:0000313" key="9">
    <source>
        <dbReference type="Proteomes" id="UP001642260"/>
    </source>
</evidence>
<organism evidence="8 9">
    <name type="scientific">Eruca vesicaria subsp. sativa</name>
    <name type="common">Garden rocket</name>
    <name type="synonym">Eruca sativa</name>
    <dbReference type="NCBI Taxonomy" id="29727"/>
    <lineage>
        <taxon>Eukaryota</taxon>
        <taxon>Viridiplantae</taxon>
        <taxon>Streptophyta</taxon>
        <taxon>Embryophyta</taxon>
        <taxon>Tracheophyta</taxon>
        <taxon>Spermatophyta</taxon>
        <taxon>Magnoliopsida</taxon>
        <taxon>eudicotyledons</taxon>
        <taxon>Gunneridae</taxon>
        <taxon>Pentapetalae</taxon>
        <taxon>rosids</taxon>
        <taxon>malvids</taxon>
        <taxon>Brassicales</taxon>
        <taxon>Brassicaceae</taxon>
        <taxon>Brassiceae</taxon>
        <taxon>Eruca</taxon>
    </lineage>
</organism>
<protein>
    <recommendedName>
        <fullName evidence="10">E3 ubiquitin-protein ligase PRT1</fullName>
    </recommendedName>
</protein>
<feature type="domain" description="RING-type" evidence="6">
    <location>
        <begin position="176"/>
        <end position="216"/>
    </location>
</feature>
<dbReference type="PROSITE" id="PS50089">
    <property type="entry name" value="ZF_RING_2"/>
    <property type="match status" value="2"/>
</dbReference>
<dbReference type="InterPro" id="IPR013083">
    <property type="entry name" value="Znf_RING/FYVE/PHD"/>
</dbReference>
<feature type="region of interest" description="Disordered" evidence="5">
    <location>
        <begin position="244"/>
        <end position="277"/>
    </location>
</feature>
<evidence type="ECO:0008006" key="10">
    <source>
        <dbReference type="Google" id="ProtNLM"/>
    </source>
</evidence>
<keyword evidence="2 4" id="KW-0863">Zinc-finger</keyword>
<evidence type="ECO:0000256" key="1">
    <source>
        <dbReference type="ARBA" id="ARBA00022723"/>
    </source>
</evidence>
<gene>
    <name evidence="8" type="ORF">ERUC_LOCUS902</name>
</gene>
<dbReference type="PANTHER" id="PTHR15898">
    <property type="entry name" value="BIFUNCTIONAL APOPTOSIS REGULATOR"/>
    <property type="match status" value="1"/>
</dbReference>
<evidence type="ECO:0000256" key="5">
    <source>
        <dbReference type="SAM" id="MobiDB-lite"/>
    </source>
</evidence>
<dbReference type="Pfam" id="PF13920">
    <property type="entry name" value="zf-C3HC4_3"/>
    <property type="match status" value="1"/>
</dbReference>
<evidence type="ECO:0000259" key="7">
    <source>
        <dbReference type="PROSITE" id="PS50135"/>
    </source>
</evidence>
<keyword evidence="3" id="KW-0862">Zinc</keyword>
<dbReference type="Pfam" id="PF00569">
    <property type="entry name" value="ZZ"/>
    <property type="match status" value="1"/>
</dbReference>
<keyword evidence="1" id="KW-0479">Metal-binding</keyword>
<dbReference type="SMART" id="SM00291">
    <property type="entry name" value="ZnF_ZZ"/>
    <property type="match status" value="1"/>
</dbReference>
<evidence type="ECO:0000259" key="6">
    <source>
        <dbReference type="PROSITE" id="PS50089"/>
    </source>
</evidence>
<evidence type="ECO:0000256" key="4">
    <source>
        <dbReference type="PROSITE-ProRule" id="PRU00228"/>
    </source>
</evidence>
<name>A0ABC8IXC2_ERUVS</name>
<dbReference type="Gene3D" id="3.30.60.90">
    <property type="match status" value="1"/>
</dbReference>
<feature type="domain" description="ZZ-type" evidence="7">
    <location>
        <begin position="291"/>
        <end position="355"/>
    </location>
</feature>
<dbReference type="InterPro" id="IPR027370">
    <property type="entry name" value="Znf-RING_euk"/>
</dbReference>
<dbReference type="FunFam" id="3.30.40.10:FF:000489">
    <property type="entry name" value="E3 ubiquitin-protein ligase PRT1"/>
    <property type="match status" value="1"/>
</dbReference>
<dbReference type="SMART" id="SM00184">
    <property type="entry name" value="RING"/>
    <property type="match status" value="2"/>
</dbReference>
<dbReference type="AlphaFoldDB" id="A0ABC8IXC2"/>
<comment type="caution">
    <text evidence="8">The sequence shown here is derived from an EMBL/GenBank/DDBJ whole genome shotgun (WGS) entry which is preliminary data.</text>
</comment>
<accession>A0ABC8IXC2</accession>
<dbReference type="InterPro" id="IPR001841">
    <property type="entry name" value="Znf_RING"/>
</dbReference>
<feature type="region of interest" description="Disordered" evidence="5">
    <location>
        <begin position="370"/>
        <end position="399"/>
    </location>
</feature>
<dbReference type="SUPFAM" id="SSF57850">
    <property type="entry name" value="RING/U-box"/>
    <property type="match status" value="3"/>
</dbReference>
<dbReference type="Pfam" id="PF13445">
    <property type="entry name" value="zf-RING_UBOX"/>
    <property type="match status" value="1"/>
</dbReference>
<dbReference type="PROSITE" id="PS01357">
    <property type="entry name" value="ZF_ZZ_1"/>
    <property type="match status" value="1"/>
</dbReference>
<sequence length="399" mass="44639">MEDVTMKDAELHEEISDKFLCCVCLELLYKPIVLSCGHLSCFWCVHKSMNELRESHCPICRDPYVHFPAVCQKLHFLLKKIYPLAHHKREEQVLKEEQELECFSPQIDEPKAKEESVCSGGSLNVSDEPKVEECSNAERLLSSEEPKDANALNVHENDIPKNNKVSKQISKDDLLCTACKELLVLPVVLNCGHVYCEGCVVDMSQESEKIKCQECHISDPRGFPKVCLVLEQLLEENFPEEYNSRKSGIQKTRGAHTSKGNIQSSRKEGPSLSGPNNNDLPWWANPASNVHIGAGCDCCGVYPIIGERYRCKDCKEEIGYDLCKDCYETPSKVPGRFNQQHTPDHRLELAQVPQVLLNIESIGFLLGPMVSEGVSGEDSDDDSEEEGPPDSNEVSSSAD</sequence>
<dbReference type="InterPro" id="IPR043145">
    <property type="entry name" value="Znf_ZZ_sf"/>
</dbReference>
<dbReference type="Gene3D" id="3.30.40.10">
    <property type="entry name" value="Zinc/RING finger domain, C3HC4 (zinc finger)"/>
    <property type="match status" value="2"/>
</dbReference>
<dbReference type="InterPro" id="IPR000433">
    <property type="entry name" value="Znf_ZZ"/>
</dbReference>
<dbReference type="EMBL" id="CAKOAT010031114">
    <property type="protein sequence ID" value="CAH8285631.1"/>
    <property type="molecule type" value="Genomic_DNA"/>
</dbReference>
<proteinExistence type="predicted"/>
<dbReference type="Proteomes" id="UP001642260">
    <property type="component" value="Unassembled WGS sequence"/>
</dbReference>
<evidence type="ECO:0000256" key="2">
    <source>
        <dbReference type="ARBA" id="ARBA00022771"/>
    </source>
</evidence>
<dbReference type="GO" id="GO:0140096">
    <property type="term" value="F:catalytic activity, acting on a protein"/>
    <property type="evidence" value="ECO:0007669"/>
    <property type="project" value="UniProtKB-ARBA"/>
</dbReference>
<reference evidence="8 9" key="1">
    <citation type="submission" date="2022-03" db="EMBL/GenBank/DDBJ databases">
        <authorList>
            <person name="Macdonald S."/>
            <person name="Ahmed S."/>
            <person name="Newling K."/>
        </authorList>
    </citation>
    <scope>NUCLEOTIDE SEQUENCE [LARGE SCALE GENOMIC DNA]</scope>
</reference>
<evidence type="ECO:0000313" key="8">
    <source>
        <dbReference type="EMBL" id="CAH8285631.1"/>
    </source>
</evidence>
<feature type="domain" description="RING-type" evidence="6">
    <location>
        <begin position="21"/>
        <end position="61"/>
    </location>
</feature>
<dbReference type="GO" id="GO:0008270">
    <property type="term" value="F:zinc ion binding"/>
    <property type="evidence" value="ECO:0007669"/>
    <property type="project" value="UniProtKB-KW"/>
</dbReference>
<dbReference type="InterPro" id="IPR017907">
    <property type="entry name" value="Znf_RING_CS"/>
</dbReference>
<dbReference type="PROSITE" id="PS50135">
    <property type="entry name" value="ZF_ZZ_2"/>
    <property type="match status" value="1"/>
</dbReference>
<dbReference type="FunFam" id="3.30.60.90:FF:000014">
    <property type="entry name" value="E3 ubiquitin-protein ligase PRT1"/>
    <property type="match status" value="1"/>
</dbReference>
<feature type="compositionally biased region" description="Acidic residues" evidence="5">
    <location>
        <begin position="375"/>
        <end position="388"/>
    </location>
</feature>
<dbReference type="PANTHER" id="PTHR15898:SF13">
    <property type="entry name" value="BIFUNCTIONAL APOPTOSIS REGULATOR"/>
    <property type="match status" value="1"/>
</dbReference>
<dbReference type="PROSITE" id="PS00518">
    <property type="entry name" value="ZF_RING_1"/>
    <property type="match status" value="1"/>
</dbReference>
<keyword evidence="9" id="KW-1185">Reference proteome</keyword>
<evidence type="ECO:0000256" key="3">
    <source>
        <dbReference type="ARBA" id="ARBA00022833"/>
    </source>
</evidence>
<dbReference type="CDD" id="cd02338">
    <property type="entry name" value="ZZ_PCMF_like"/>
    <property type="match status" value="1"/>
</dbReference>